<evidence type="ECO:0000313" key="7">
    <source>
        <dbReference type="Proteomes" id="UP000659654"/>
    </source>
</evidence>
<feature type="coiled-coil region" evidence="1">
    <location>
        <begin position="86"/>
        <end position="113"/>
    </location>
</feature>
<evidence type="ECO:0000313" key="8">
    <source>
        <dbReference type="WBParaSite" id="BXY_0547000.1"/>
    </source>
</evidence>
<accession>A0A1I7RXK3</accession>
<feature type="region of interest" description="Disordered" evidence="2">
    <location>
        <begin position="20"/>
        <end position="48"/>
    </location>
</feature>
<dbReference type="Proteomes" id="UP000659654">
    <property type="component" value="Unassembled WGS sequence"/>
</dbReference>
<sequence length="180" mass="18781">MKTTLVVVSLSLLLHLAESKGGGDDDGKGGGAARGEGGESGSAGRGVGGHAGRGVSSIHVFGGTIFIFSGAADRHQAVETCVNQTMADLAAQNDTAITEVQNAEEEARQECEEAMSGAVVGESLLVGFLIFFFIGFAVYCGLRCYFSNCCRRRKRPESAYHLGSFNEGRIATTNGAKNPL</sequence>
<dbReference type="Proteomes" id="UP000582659">
    <property type="component" value="Unassembled WGS sequence"/>
</dbReference>
<evidence type="ECO:0000313" key="5">
    <source>
        <dbReference type="EMBL" id="CAD5233061.1"/>
    </source>
</evidence>
<keyword evidence="1" id="KW-0175">Coiled coil</keyword>
<evidence type="ECO:0000256" key="4">
    <source>
        <dbReference type="SAM" id="SignalP"/>
    </source>
</evidence>
<keyword evidence="7" id="KW-1185">Reference proteome</keyword>
<feature type="compositionally biased region" description="Gly residues" evidence="2">
    <location>
        <begin position="29"/>
        <end position="48"/>
    </location>
</feature>
<dbReference type="Proteomes" id="UP000095284">
    <property type="component" value="Unplaced"/>
</dbReference>
<keyword evidence="3" id="KW-1133">Transmembrane helix</keyword>
<protein>
    <submittedName>
        <fullName evidence="5">(pine wood nematode) hypothetical protein</fullName>
    </submittedName>
</protein>
<evidence type="ECO:0000313" key="6">
    <source>
        <dbReference type="Proteomes" id="UP000095284"/>
    </source>
</evidence>
<reference evidence="5" key="2">
    <citation type="submission" date="2020-09" db="EMBL/GenBank/DDBJ databases">
        <authorList>
            <person name="Kikuchi T."/>
        </authorList>
    </citation>
    <scope>NUCLEOTIDE SEQUENCE</scope>
    <source>
        <strain evidence="5">Ka4C1</strain>
    </source>
</reference>
<keyword evidence="3" id="KW-0472">Membrane</keyword>
<organism evidence="6 8">
    <name type="scientific">Bursaphelenchus xylophilus</name>
    <name type="common">Pinewood nematode worm</name>
    <name type="synonym">Aphelenchoides xylophilus</name>
    <dbReference type="NCBI Taxonomy" id="6326"/>
    <lineage>
        <taxon>Eukaryota</taxon>
        <taxon>Metazoa</taxon>
        <taxon>Ecdysozoa</taxon>
        <taxon>Nematoda</taxon>
        <taxon>Chromadorea</taxon>
        <taxon>Rhabditida</taxon>
        <taxon>Tylenchina</taxon>
        <taxon>Tylenchomorpha</taxon>
        <taxon>Aphelenchoidea</taxon>
        <taxon>Aphelenchoididae</taxon>
        <taxon>Bursaphelenchus</taxon>
    </lineage>
</organism>
<reference evidence="8" key="1">
    <citation type="submission" date="2016-11" db="UniProtKB">
        <authorList>
            <consortium name="WormBaseParasite"/>
        </authorList>
    </citation>
    <scope>IDENTIFICATION</scope>
</reference>
<evidence type="ECO:0000256" key="3">
    <source>
        <dbReference type="SAM" id="Phobius"/>
    </source>
</evidence>
<evidence type="ECO:0000256" key="2">
    <source>
        <dbReference type="SAM" id="MobiDB-lite"/>
    </source>
</evidence>
<evidence type="ECO:0000256" key="1">
    <source>
        <dbReference type="SAM" id="Coils"/>
    </source>
</evidence>
<feature type="chain" id="PRO_5036308679" evidence="4">
    <location>
        <begin position="20"/>
        <end position="180"/>
    </location>
</feature>
<keyword evidence="4" id="KW-0732">Signal</keyword>
<gene>
    <name evidence="5" type="ORF">BXYJ_LOCUS13152</name>
</gene>
<dbReference type="AlphaFoldDB" id="A0A1I7RXK3"/>
<feature type="signal peptide" evidence="4">
    <location>
        <begin position="1"/>
        <end position="19"/>
    </location>
</feature>
<name>A0A1I7RXK3_BURXY</name>
<keyword evidence="3" id="KW-0812">Transmembrane</keyword>
<dbReference type="EMBL" id="CAJFDI010000005">
    <property type="protein sequence ID" value="CAD5233061.1"/>
    <property type="molecule type" value="Genomic_DNA"/>
</dbReference>
<dbReference type="WBParaSite" id="BXY_0547000.1">
    <property type="protein sequence ID" value="BXY_0547000.1"/>
    <property type="gene ID" value="BXY_0547000"/>
</dbReference>
<feature type="transmembrane region" description="Helical" evidence="3">
    <location>
        <begin position="124"/>
        <end position="146"/>
    </location>
</feature>
<proteinExistence type="predicted"/>
<dbReference type="EMBL" id="CAJFCV020000005">
    <property type="protein sequence ID" value="CAG9126511.1"/>
    <property type="molecule type" value="Genomic_DNA"/>
</dbReference>